<comment type="caution">
    <text evidence="5">The sequence shown here is derived from an EMBL/GenBank/DDBJ whole genome shotgun (WGS) entry which is preliminary data.</text>
</comment>
<accession>A0A922IMU1</accession>
<sequence length="552" mass="63009">MIQEFTDEIVHGVQCYSQCSETKSFVELQMQTESYQVFHRGTQSRRYKTQELQTSFCLQDETLHDDILTNNDKLTEETRILCFLKRTEPIVTKEIQKNIHSKVFRQSQSRRLFYRNNASVKHTLILNEAKESKLSVTGLSWNSNGTLLAISYGSLCHTDWCTHNGMAALWNVSNETLVINTPQQKYVTDTCLMCIKFHPTVPSLLAGGTFTGDLVVWNRTNENDHLLTSIGSMHSGHKDCINQISWIRNSLESNLQNLTSEKISRYTTTYRLLSSGSDGRIVCWRIDLCHLGNVNCVKIFQIRHKDQSPLPISNHFNSLKKCSLFRSDLSETINSDRAVNITCISLAKNDPEKFVVGTETGGLLICQINSVNWNETYKESLEEYIQSPVRFSLTRQDGPIYSVDWSKFYPNLIIACGFNHCIQLFNVLQKSPLISLDPNYGSILVVEFSSYLSNIFICITEYHHILIYDLTGDEEINLMYNCFNEEKLYSLQPELLYTLTSQIDNDIQSTIVSAKLNEKDSKLVATGSTSGIVYVWDFGNLINELSLKVINT</sequence>
<protein>
    <submittedName>
        <fullName evidence="5">WD repeat-containing protein 34</fullName>
    </submittedName>
</protein>
<dbReference type="InterPro" id="IPR001680">
    <property type="entry name" value="WD40_rpt"/>
</dbReference>
<dbReference type="GO" id="GO:0005868">
    <property type="term" value="C:cytoplasmic dynein complex"/>
    <property type="evidence" value="ECO:0007669"/>
    <property type="project" value="TreeGrafter"/>
</dbReference>
<evidence type="ECO:0000256" key="1">
    <source>
        <dbReference type="ARBA" id="ARBA00004496"/>
    </source>
</evidence>
<dbReference type="InterPro" id="IPR036322">
    <property type="entry name" value="WD40_repeat_dom_sf"/>
</dbReference>
<dbReference type="Proteomes" id="UP000471633">
    <property type="component" value="Unassembled WGS sequence"/>
</dbReference>
<evidence type="ECO:0000256" key="3">
    <source>
        <dbReference type="ARBA" id="ARBA00022574"/>
    </source>
</evidence>
<reference evidence="5" key="1">
    <citation type="journal article" date="2012" name="Nat. Genet.">
        <title>Whole-genome sequence of Schistosoma haematobium.</title>
        <authorList>
            <person name="Young N.D."/>
            <person name="Jex A.R."/>
            <person name="Li B."/>
            <person name="Liu S."/>
            <person name="Yang L."/>
            <person name="Xiong Z."/>
            <person name="Li Y."/>
            <person name="Cantacessi C."/>
            <person name="Hall R.S."/>
            <person name="Xu X."/>
            <person name="Chen F."/>
            <person name="Wu X."/>
            <person name="Zerlotini A."/>
            <person name="Oliveira G."/>
            <person name="Hofmann A."/>
            <person name="Zhang G."/>
            <person name="Fang X."/>
            <person name="Kang Y."/>
            <person name="Campbell B.E."/>
            <person name="Loukas A."/>
            <person name="Ranganathan S."/>
            <person name="Rollinson D."/>
            <person name="Rinaldi G."/>
            <person name="Brindley P.J."/>
            <person name="Yang H."/>
            <person name="Wang J."/>
            <person name="Wang J."/>
            <person name="Gasser R.B."/>
        </authorList>
    </citation>
    <scope>NUCLEOTIDE SEQUENCE</scope>
</reference>
<dbReference type="PANTHER" id="PTHR12442:SF26">
    <property type="entry name" value="CYTOPLASMIC DYNEIN 2 INTERMEDIATE CHAIN 2"/>
    <property type="match status" value="1"/>
</dbReference>
<evidence type="ECO:0000313" key="6">
    <source>
        <dbReference type="Proteomes" id="UP000471633"/>
    </source>
</evidence>
<dbReference type="GO" id="GO:0097014">
    <property type="term" value="C:ciliary plasm"/>
    <property type="evidence" value="ECO:0007669"/>
    <property type="project" value="TreeGrafter"/>
</dbReference>
<dbReference type="GeneID" id="24588888"/>
<reference evidence="5" key="4">
    <citation type="journal article" date="2022" name="PLoS Pathog.">
        <title>Chromosome-level genome of Schistosoma haematobium underpins genome-wide explorations of molecular variation.</title>
        <authorList>
            <person name="Stroehlein A.J."/>
            <person name="Korhonen P.K."/>
            <person name="Lee V.V."/>
            <person name="Ralph S.A."/>
            <person name="Mentink-Kane M."/>
            <person name="You H."/>
            <person name="McManus D.P."/>
            <person name="Tchuente L.T."/>
            <person name="Stothard J.R."/>
            <person name="Kaur P."/>
            <person name="Dudchenko O."/>
            <person name="Aiden E.L."/>
            <person name="Yang B."/>
            <person name="Yang H."/>
            <person name="Emery A.M."/>
            <person name="Webster B.L."/>
            <person name="Brindley P.J."/>
            <person name="Rollinson D."/>
            <person name="Chang B.C.H."/>
            <person name="Gasser R.B."/>
            <person name="Young N.D."/>
        </authorList>
    </citation>
    <scope>NUCLEOTIDE SEQUENCE</scope>
</reference>
<keyword evidence="4" id="KW-0677">Repeat</keyword>
<comment type="subcellular location">
    <subcellularLocation>
        <location evidence="1">Cytoplasm</location>
    </subcellularLocation>
</comment>
<dbReference type="Gene3D" id="2.130.10.10">
    <property type="entry name" value="YVTN repeat-like/Quinoprotein amine dehydrogenase"/>
    <property type="match status" value="2"/>
</dbReference>
<evidence type="ECO:0000256" key="4">
    <source>
        <dbReference type="ARBA" id="ARBA00022737"/>
    </source>
</evidence>
<evidence type="ECO:0000313" key="5">
    <source>
        <dbReference type="EMBL" id="KAH9583132.1"/>
    </source>
</evidence>
<reference evidence="5" key="3">
    <citation type="submission" date="2021-06" db="EMBL/GenBank/DDBJ databases">
        <title>Chromosome-level genome assembly for S. haematobium.</title>
        <authorList>
            <person name="Stroehlein A.J."/>
        </authorList>
    </citation>
    <scope>NUCLEOTIDE SEQUENCE</scope>
</reference>
<keyword evidence="6" id="KW-1185">Reference proteome</keyword>
<dbReference type="GO" id="GO:0045503">
    <property type="term" value="F:dynein light chain binding"/>
    <property type="evidence" value="ECO:0007669"/>
    <property type="project" value="TreeGrafter"/>
</dbReference>
<dbReference type="GO" id="GO:0045504">
    <property type="term" value="F:dynein heavy chain binding"/>
    <property type="evidence" value="ECO:0007669"/>
    <property type="project" value="TreeGrafter"/>
</dbReference>
<dbReference type="RefSeq" id="XP_051066500.1">
    <property type="nucleotide sequence ID" value="XM_051215956.1"/>
</dbReference>
<dbReference type="AlphaFoldDB" id="A0A922IMU1"/>
<dbReference type="InterPro" id="IPR015943">
    <property type="entry name" value="WD40/YVTN_repeat-like_dom_sf"/>
</dbReference>
<dbReference type="GO" id="GO:0042073">
    <property type="term" value="P:intraciliary transport"/>
    <property type="evidence" value="ECO:0007669"/>
    <property type="project" value="TreeGrafter"/>
</dbReference>
<gene>
    <name evidence="5" type="primary">WDR34</name>
    <name evidence="5" type="ORF">MS3_00007642</name>
</gene>
<dbReference type="SMART" id="SM00320">
    <property type="entry name" value="WD40"/>
    <property type="match status" value="6"/>
</dbReference>
<dbReference type="PANTHER" id="PTHR12442">
    <property type="entry name" value="DYNEIN INTERMEDIATE CHAIN"/>
    <property type="match status" value="1"/>
</dbReference>
<name>A0A922IMU1_SCHHA</name>
<proteinExistence type="predicted"/>
<dbReference type="CTD" id="417211"/>
<reference evidence="5" key="2">
    <citation type="journal article" date="2019" name="Gigascience">
        <title>High-quality Schistosoma haematobium genome achieved by single-molecule and long-range sequencing.</title>
        <authorList>
            <person name="Stroehlein A.J."/>
            <person name="Korhonen P.K."/>
            <person name="Chong T.M."/>
            <person name="Lim Y.L."/>
            <person name="Chan K.G."/>
            <person name="Webster B."/>
            <person name="Rollinson D."/>
            <person name="Brindley P.J."/>
            <person name="Gasser R.B."/>
            <person name="Young N.D."/>
        </authorList>
    </citation>
    <scope>NUCLEOTIDE SEQUENCE</scope>
</reference>
<evidence type="ECO:0000256" key="2">
    <source>
        <dbReference type="ARBA" id="ARBA00022490"/>
    </source>
</evidence>
<dbReference type="SUPFAM" id="SSF50978">
    <property type="entry name" value="WD40 repeat-like"/>
    <property type="match status" value="1"/>
</dbReference>
<dbReference type="InterPro" id="IPR050687">
    <property type="entry name" value="Dynein_IC"/>
</dbReference>
<dbReference type="EMBL" id="AMPZ03000005">
    <property type="protein sequence ID" value="KAH9583132.1"/>
    <property type="molecule type" value="Genomic_DNA"/>
</dbReference>
<keyword evidence="2" id="KW-0963">Cytoplasm</keyword>
<dbReference type="KEGG" id="shx:MS3_00007642"/>
<organism evidence="5 6">
    <name type="scientific">Schistosoma haematobium</name>
    <name type="common">Blood fluke</name>
    <dbReference type="NCBI Taxonomy" id="6185"/>
    <lineage>
        <taxon>Eukaryota</taxon>
        <taxon>Metazoa</taxon>
        <taxon>Spiralia</taxon>
        <taxon>Lophotrochozoa</taxon>
        <taxon>Platyhelminthes</taxon>
        <taxon>Trematoda</taxon>
        <taxon>Digenea</taxon>
        <taxon>Strigeidida</taxon>
        <taxon>Schistosomatoidea</taxon>
        <taxon>Schistosomatidae</taxon>
        <taxon>Schistosoma</taxon>
    </lineage>
</organism>
<keyword evidence="3" id="KW-0853">WD repeat</keyword>